<organism evidence="1 2">
    <name type="scientific">Dorcoceras hygrometricum</name>
    <dbReference type="NCBI Taxonomy" id="472368"/>
    <lineage>
        <taxon>Eukaryota</taxon>
        <taxon>Viridiplantae</taxon>
        <taxon>Streptophyta</taxon>
        <taxon>Embryophyta</taxon>
        <taxon>Tracheophyta</taxon>
        <taxon>Spermatophyta</taxon>
        <taxon>Magnoliopsida</taxon>
        <taxon>eudicotyledons</taxon>
        <taxon>Gunneridae</taxon>
        <taxon>Pentapetalae</taxon>
        <taxon>asterids</taxon>
        <taxon>lamiids</taxon>
        <taxon>Lamiales</taxon>
        <taxon>Gesneriaceae</taxon>
        <taxon>Didymocarpoideae</taxon>
        <taxon>Trichosporeae</taxon>
        <taxon>Loxocarpinae</taxon>
        <taxon>Dorcoceras</taxon>
    </lineage>
</organism>
<evidence type="ECO:0000313" key="1">
    <source>
        <dbReference type="EMBL" id="KZV24334.1"/>
    </source>
</evidence>
<accession>A0A2Z7AR12</accession>
<gene>
    <name evidence="1" type="ORF">F511_01816</name>
</gene>
<dbReference type="EMBL" id="KV012839">
    <property type="protein sequence ID" value="KZV24334.1"/>
    <property type="molecule type" value="Genomic_DNA"/>
</dbReference>
<name>A0A2Z7AR12_9LAMI</name>
<sequence>MYAGKLSTPLTIVVSRLELPLTLAHIIGDRPSRLNIDGSSWHVIVNGVILLDPYWTARSNEKVTRGSQHFGVLTINSADDYLDSADDYLDSADDYLDSADDYLDSADDYLDSADDYLDSADDYLDSADDYLDSADDYLDSADALVKERSADGLRAADRFDGKLPNDLEADREGCWFLVVFPVVPGAICEVEFVESRYD</sequence>
<protein>
    <submittedName>
        <fullName evidence="1">Uncharacterized protein</fullName>
    </submittedName>
</protein>
<evidence type="ECO:0000313" key="2">
    <source>
        <dbReference type="Proteomes" id="UP000250235"/>
    </source>
</evidence>
<reference evidence="1 2" key="1">
    <citation type="journal article" date="2015" name="Proc. Natl. Acad. Sci. U.S.A.">
        <title>The resurrection genome of Boea hygrometrica: A blueprint for survival of dehydration.</title>
        <authorList>
            <person name="Xiao L."/>
            <person name="Yang G."/>
            <person name="Zhang L."/>
            <person name="Yang X."/>
            <person name="Zhao S."/>
            <person name="Ji Z."/>
            <person name="Zhou Q."/>
            <person name="Hu M."/>
            <person name="Wang Y."/>
            <person name="Chen M."/>
            <person name="Xu Y."/>
            <person name="Jin H."/>
            <person name="Xiao X."/>
            <person name="Hu G."/>
            <person name="Bao F."/>
            <person name="Hu Y."/>
            <person name="Wan P."/>
            <person name="Li L."/>
            <person name="Deng X."/>
            <person name="Kuang T."/>
            <person name="Xiang C."/>
            <person name="Zhu J.K."/>
            <person name="Oliver M.J."/>
            <person name="He Y."/>
        </authorList>
    </citation>
    <scope>NUCLEOTIDE SEQUENCE [LARGE SCALE GENOMIC DNA]</scope>
    <source>
        <strain evidence="2">cv. XS01</strain>
    </source>
</reference>
<proteinExistence type="predicted"/>
<dbReference type="Proteomes" id="UP000250235">
    <property type="component" value="Unassembled WGS sequence"/>
</dbReference>
<keyword evidence="2" id="KW-1185">Reference proteome</keyword>
<dbReference type="AlphaFoldDB" id="A0A2Z7AR12"/>